<dbReference type="PANTHER" id="PTHR11360">
    <property type="entry name" value="MONOCARBOXYLATE TRANSPORTER"/>
    <property type="match status" value="1"/>
</dbReference>
<proteinExistence type="inferred from homology"/>
<feature type="transmembrane region" description="Helical" evidence="3">
    <location>
        <begin position="131"/>
        <end position="150"/>
    </location>
</feature>
<dbReference type="AlphaFoldDB" id="A0A8K0SRR8"/>
<keyword evidence="3" id="KW-1133">Transmembrane helix</keyword>
<organism evidence="4 5">
    <name type="scientific">Stachybotrys elegans</name>
    <dbReference type="NCBI Taxonomy" id="80388"/>
    <lineage>
        <taxon>Eukaryota</taxon>
        <taxon>Fungi</taxon>
        <taxon>Dikarya</taxon>
        <taxon>Ascomycota</taxon>
        <taxon>Pezizomycotina</taxon>
        <taxon>Sordariomycetes</taxon>
        <taxon>Hypocreomycetidae</taxon>
        <taxon>Hypocreales</taxon>
        <taxon>Stachybotryaceae</taxon>
        <taxon>Stachybotrys</taxon>
    </lineage>
</organism>
<sequence>MSTSTSVELQTMVRPTDEGHTLATWNASSPPDTAALAMDDEAQETRHEFSLPPVDGGKDAWLFLAACFLLEALVWGFPFAFGIFQDYYQTHEPFRGSDNIAVIGTCAMGIMYLDAPLIMGLMRMYPRVSRWAPVTGLLIMCVALGLSSLSQTVTHLVLSQGILFAVGGSICYCPCIQYMDEWFVKRKGFAFGVMWSGTGLGGFSIPMLLEMLLSRYGFRTTLRVWAVALFLLTIPLVYFIKPRLPPSATTNIKPFQIGFMFKTTFLIYQAGNVLQSLGFFLPGIYLPLYARASLGAGSLTAATTVLAVNVASVFGCLAMGTLIDKLHVTTCILISTLGAMVGIFLFWGLATNLPVLYVFCVVYGLFAGSYSSTYPGIMRQLSLPSQSAEGGQVGTSFDPIMIFGFLAAGRGVGNVISGPLSEALIRGMPWQGEAAFGYGSGYGPLIAFTGITAGLGGASYLFKRVGWM</sequence>
<dbReference type="Pfam" id="PF07690">
    <property type="entry name" value="MFS_1"/>
    <property type="match status" value="1"/>
</dbReference>
<feature type="transmembrane region" description="Helical" evidence="3">
    <location>
        <begin position="100"/>
        <end position="119"/>
    </location>
</feature>
<dbReference type="Proteomes" id="UP000813444">
    <property type="component" value="Unassembled WGS sequence"/>
</dbReference>
<dbReference type="InterPro" id="IPR036259">
    <property type="entry name" value="MFS_trans_sf"/>
</dbReference>
<keyword evidence="3" id="KW-0812">Transmembrane</keyword>
<feature type="transmembrane region" description="Helical" evidence="3">
    <location>
        <begin position="301"/>
        <end position="323"/>
    </location>
</feature>
<feature type="transmembrane region" description="Helical" evidence="3">
    <location>
        <begin position="441"/>
        <end position="462"/>
    </location>
</feature>
<dbReference type="OrthoDB" id="2213137at2759"/>
<feature type="transmembrane region" description="Helical" evidence="3">
    <location>
        <begin position="330"/>
        <end position="350"/>
    </location>
</feature>
<evidence type="ECO:0000313" key="5">
    <source>
        <dbReference type="Proteomes" id="UP000813444"/>
    </source>
</evidence>
<protein>
    <submittedName>
        <fullName evidence="4">Major facilitator superfamily domain-containing protein</fullName>
    </submittedName>
</protein>
<name>A0A8K0SRR8_9HYPO</name>
<feature type="transmembrane region" description="Helical" evidence="3">
    <location>
        <begin position="261"/>
        <end position="281"/>
    </location>
</feature>
<feature type="transmembrane region" description="Helical" evidence="3">
    <location>
        <begin position="221"/>
        <end position="240"/>
    </location>
</feature>
<evidence type="ECO:0000313" key="4">
    <source>
        <dbReference type="EMBL" id="KAH7320831.1"/>
    </source>
</evidence>
<dbReference type="PANTHER" id="PTHR11360:SF287">
    <property type="entry name" value="MFS MONOCARBOXYLATE TRANSPORTER"/>
    <property type="match status" value="1"/>
</dbReference>
<accession>A0A8K0SRR8</accession>
<evidence type="ECO:0000256" key="1">
    <source>
        <dbReference type="ARBA" id="ARBA00004141"/>
    </source>
</evidence>
<keyword evidence="5" id="KW-1185">Reference proteome</keyword>
<evidence type="ECO:0000256" key="3">
    <source>
        <dbReference type="SAM" id="Phobius"/>
    </source>
</evidence>
<dbReference type="Gene3D" id="1.20.1250.20">
    <property type="entry name" value="MFS general substrate transporter like domains"/>
    <property type="match status" value="2"/>
</dbReference>
<comment type="similarity">
    <text evidence="2">Belongs to the major facilitator superfamily. Monocarboxylate porter (TC 2.A.1.13) family.</text>
</comment>
<dbReference type="SUPFAM" id="SSF103473">
    <property type="entry name" value="MFS general substrate transporter"/>
    <property type="match status" value="1"/>
</dbReference>
<reference evidence="4" key="1">
    <citation type="journal article" date="2021" name="Nat. Commun.">
        <title>Genetic determinants of endophytism in the Arabidopsis root mycobiome.</title>
        <authorList>
            <person name="Mesny F."/>
            <person name="Miyauchi S."/>
            <person name="Thiergart T."/>
            <person name="Pickel B."/>
            <person name="Atanasova L."/>
            <person name="Karlsson M."/>
            <person name="Huettel B."/>
            <person name="Barry K.W."/>
            <person name="Haridas S."/>
            <person name="Chen C."/>
            <person name="Bauer D."/>
            <person name="Andreopoulos W."/>
            <person name="Pangilinan J."/>
            <person name="LaButti K."/>
            <person name="Riley R."/>
            <person name="Lipzen A."/>
            <person name="Clum A."/>
            <person name="Drula E."/>
            <person name="Henrissat B."/>
            <person name="Kohler A."/>
            <person name="Grigoriev I.V."/>
            <person name="Martin F.M."/>
            <person name="Hacquard S."/>
        </authorList>
    </citation>
    <scope>NUCLEOTIDE SEQUENCE</scope>
    <source>
        <strain evidence="4">MPI-CAGE-CH-0235</strain>
    </source>
</reference>
<feature type="transmembrane region" description="Helical" evidence="3">
    <location>
        <begin position="60"/>
        <end position="80"/>
    </location>
</feature>
<comment type="caution">
    <text evidence="4">The sequence shown here is derived from an EMBL/GenBank/DDBJ whole genome shotgun (WGS) entry which is preliminary data.</text>
</comment>
<dbReference type="GO" id="GO:0016020">
    <property type="term" value="C:membrane"/>
    <property type="evidence" value="ECO:0007669"/>
    <property type="project" value="UniProtKB-SubCell"/>
</dbReference>
<feature type="transmembrane region" description="Helical" evidence="3">
    <location>
        <begin position="156"/>
        <end position="176"/>
    </location>
</feature>
<feature type="transmembrane region" description="Helical" evidence="3">
    <location>
        <begin position="356"/>
        <end position="378"/>
    </location>
</feature>
<dbReference type="InterPro" id="IPR050327">
    <property type="entry name" value="Proton-linked_MCT"/>
</dbReference>
<dbReference type="GO" id="GO:0022857">
    <property type="term" value="F:transmembrane transporter activity"/>
    <property type="evidence" value="ECO:0007669"/>
    <property type="project" value="InterPro"/>
</dbReference>
<dbReference type="EMBL" id="JAGPNK010000005">
    <property type="protein sequence ID" value="KAH7320831.1"/>
    <property type="molecule type" value="Genomic_DNA"/>
</dbReference>
<comment type="subcellular location">
    <subcellularLocation>
        <location evidence="1">Membrane</location>
        <topology evidence="1">Multi-pass membrane protein</topology>
    </subcellularLocation>
</comment>
<gene>
    <name evidence="4" type="ORF">B0I35DRAFT_427866</name>
</gene>
<keyword evidence="3" id="KW-0472">Membrane</keyword>
<evidence type="ECO:0000256" key="2">
    <source>
        <dbReference type="ARBA" id="ARBA00006727"/>
    </source>
</evidence>
<dbReference type="InterPro" id="IPR011701">
    <property type="entry name" value="MFS"/>
</dbReference>
<feature type="transmembrane region" description="Helical" evidence="3">
    <location>
        <begin position="188"/>
        <end position="209"/>
    </location>
</feature>